<evidence type="ECO:0000313" key="2">
    <source>
        <dbReference type="Proteomes" id="UP001295684"/>
    </source>
</evidence>
<proteinExistence type="predicted"/>
<protein>
    <submittedName>
        <fullName evidence="1">Uncharacterized protein</fullName>
    </submittedName>
</protein>
<accession>A0AAD1XWZ5</accession>
<evidence type="ECO:0000313" key="1">
    <source>
        <dbReference type="EMBL" id="CAI2380562.1"/>
    </source>
</evidence>
<reference evidence="1" key="1">
    <citation type="submission" date="2023-07" db="EMBL/GenBank/DDBJ databases">
        <authorList>
            <consortium name="AG Swart"/>
            <person name="Singh M."/>
            <person name="Singh A."/>
            <person name="Seah K."/>
            <person name="Emmerich C."/>
        </authorList>
    </citation>
    <scope>NUCLEOTIDE SEQUENCE</scope>
    <source>
        <strain evidence="1">DP1</strain>
    </source>
</reference>
<organism evidence="1 2">
    <name type="scientific">Euplotes crassus</name>
    <dbReference type="NCBI Taxonomy" id="5936"/>
    <lineage>
        <taxon>Eukaryota</taxon>
        <taxon>Sar</taxon>
        <taxon>Alveolata</taxon>
        <taxon>Ciliophora</taxon>
        <taxon>Intramacronucleata</taxon>
        <taxon>Spirotrichea</taxon>
        <taxon>Hypotrichia</taxon>
        <taxon>Euplotida</taxon>
        <taxon>Euplotidae</taxon>
        <taxon>Moneuplotes</taxon>
    </lineage>
</organism>
<keyword evidence="2" id="KW-1185">Reference proteome</keyword>
<dbReference type="EMBL" id="CAMPGE010022522">
    <property type="protein sequence ID" value="CAI2380562.1"/>
    <property type="molecule type" value="Genomic_DNA"/>
</dbReference>
<sequence>MYYKNRGREMLVCLICKIRSLCLNNSKSIFLIKAFEKARRNKPVTHHYMTSRLSCSSRCNFVAEQKKRKIDERNKKILESQIMLSLGRKVNYNKPIGNCRKNNFTDPVLVNLLAHYNDKLPKNLKNIP</sequence>
<comment type="caution">
    <text evidence="1">The sequence shown here is derived from an EMBL/GenBank/DDBJ whole genome shotgun (WGS) entry which is preliminary data.</text>
</comment>
<name>A0AAD1XWZ5_EUPCR</name>
<dbReference type="Proteomes" id="UP001295684">
    <property type="component" value="Unassembled WGS sequence"/>
</dbReference>
<gene>
    <name evidence="1" type="ORF">ECRASSUSDP1_LOCUS21998</name>
</gene>
<dbReference type="AlphaFoldDB" id="A0AAD1XWZ5"/>